<dbReference type="InterPro" id="IPR001279">
    <property type="entry name" value="Metallo-B-lactamas"/>
</dbReference>
<dbReference type="SUPFAM" id="SSF56281">
    <property type="entry name" value="Metallo-hydrolase/oxidoreductase"/>
    <property type="match status" value="1"/>
</dbReference>
<dbReference type="Gene3D" id="3.60.15.10">
    <property type="entry name" value="Ribonuclease Z/Hydroxyacylglutathione hydrolase-like"/>
    <property type="match status" value="1"/>
</dbReference>
<gene>
    <name evidence="2" type="ORF">HC175_01910</name>
</gene>
<evidence type="ECO:0000313" key="2">
    <source>
        <dbReference type="EMBL" id="NJW51670.1"/>
    </source>
</evidence>
<feature type="domain" description="Metallo-beta-lactamase" evidence="1">
    <location>
        <begin position="21"/>
        <end position="170"/>
    </location>
</feature>
<name>A0ABX1CTP8_9FLAO</name>
<keyword evidence="3" id="KW-1185">Reference proteome</keyword>
<evidence type="ECO:0000313" key="3">
    <source>
        <dbReference type="Proteomes" id="UP000703674"/>
    </source>
</evidence>
<accession>A0ABX1CTP8</accession>
<dbReference type="Pfam" id="PF12706">
    <property type="entry name" value="Lactamase_B_2"/>
    <property type="match status" value="1"/>
</dbReference>
<comment type="caution">
    <text evidence="2">The sequence shown here is derived from an EMBL/GenBank/DDBJ whole genome shotgun (WGS) entry which is preliminary data.</text>
</comment>
<reference evidence="2 3" key="1">
    <citation type="submission" date="2020-03" db="EMBL/GenBank/DDBJ databases">
        <title>Salinimicrobium sp. nov, isolated from SCS.</title>
        <authorList>
            <person name="Cao W.R."/>
        </authorList>
    </citation>
    <scope>NUCLEOTIDE SEQUENCE [LARGE SCALE GENOMIC DNA]</scope>
    <source>
        <strain evidence="3">J15B91</strain>
    </source>
</reference>
<proteinExistence type="predicted"/>
<dbReference type="SMART" id="SM00849">
    <property type="entry name" value="Lactamase_B"/>
    <property type="match status" value="1"/>
</dbReference>
<sequence>MKIKILGTRGKIEPKAERHINHTGFLIDDKILIDAGEPEYMDYAPEAVVFTHFHPDHAFFVPDKKKFSPKIPLFGPEAHELIPQLKVITTHFRIGAYSFTPISVIHALRLRSLGYIIQKGQKKLFLTGDVAWIEKANLENIPQLDLVITEATFINKGGRINRKKDRIFGHTGIPDLIRLLGPHTKKLAFCHYGEWFFERDPAASMKRIKALQEEVELIPAYDGMEIEI</sequence>
<evidence type="ECO:0000259" key="1">
    <source>
        <dbReference type="SMART" id="SM00849"/>
    </source>
</evidence>
<dbReference type="EMBL" id="JAAVJR010000001">
    <property type="protein sequence ID" value="NJW51670.1"/>
    <property type="molecule type" value="Genomic_DNA"/>
</dbReference>
<dbReference type="RefSeq" id="WP_168136821.1">
    <property type="nucleotide sequence ID" value="NZ_JAAVJR010000001.1"/>
</dbReference>
<protein>
    <recommendedName>
        <fullName evidence="1">Metallo-beta-lactamase domain-containing protein</fullName>
    </recommendedName>
</protein>
<organism evidence="2 3">
    <name type="scientific">Salinimicrobium oceani</name>
    <dbReference type="NCBI Taxonomy" id="2722702"/>
    <lineage>
        <taxon>Bacteria</taxon>
        <taxon>Pseudomonadati</taxon>
        <taxon>Bacteroidota</taxon>
        <taxon>Flavobacteriia</taxon>
        <taxon>Flavobacteriales</taxon>
        <taxon>Flavobacteriaceae</taxon>
        <taxon>Salinimicrobium</taxon>
    </lineage>
</organism>
<dbReference type="InterPro" id="IPR036866">
    <property type="entry name" value="RibonucZ/Hydroxyglut_hydro"/>
</dbReference>
<dbReference type="Proteomes" id="UP000703674">
    <property type="component" value="Unassembled WGS sequence"/>
</dbReference>